<dbReference type="Proteomes" id="UP000516361">
    <property type="component" value="Chromosome"/>
</dbReference>
<dbReference type="Pfam" id="PF02566">
    <property type="entry name" value="OsmC"/>
    <property type="match status" value="1"/>
</dbReference>
<dbReference type="EMBL" id="AP018712">
    <property type="protein sequence ID" value="BBE31454.1"/>
    <property type="molecule type" value="Genomic_DNA"/>
</dbReference>
<dbReference type="InterPro" id="IPR036102">
    <property type="entry name" value="OsmC/Ohrsf"/>
</dbReference>
<dbReference type="InParanoid" id="A0A7G1G8A0"/>
<dbReference type="Gene3D" id="3.30.300.20">
    <property type="match status" value="1"/>
</dbReference>
<evidence type="ECO:0008006" key="3">
    <source>
        <dbReference type="Google" id="ProtNLM"/>
    </source>
</evidence>
<dbReference type="KEGG" id="ocy:OSSY52_15950"/>
<dbReference type="RefSeq" id="WP_190613995.1">
    <property type="nucleotide sequence ID" value="NZ_AP018712.1"/>
</dbReference>
<organism evidence="1 2">
    <name type="scientific">Tepiditoga spiralis</name>
    <dbReference type="NCBI Taxonomy" id="2108365"/>
    <lineage>
        <taxon>Bacteria</taxon>
        <taxon>Thermotogati</taxon>
        <taxon>Thermotogota</taxon>
        <taxon>Thermotogae</taxon>
        <taxon>Petrotogales</taxon>
        <taxon>Petrotogaceae</taxon>
        <taxon>Tepiditoga</taxon>
    </lineage>
</organism>
<name>A0A7G1G8A0_9BACT</name>
<gene>
    <name evidence="1" type="ORF">OSSY52_15950</name>
</gene>
<proteinExistence type="predicted"/>
<evidence type="ECO:0000313" key="2">
    <source>
        <dbReference type="Proteomes" id="UP000516361"/>
    </source>
</evidence>
<keyword evidence="2" id="KW-1185">Reference proteome</keyword>
<dbReference type="AlphaFoldDB" id="A0A7G1G8A0"/>
<dbReference type="SUPFAM" id="SSF82784">
    <property type="entry name" value="OsmC-like"/>
    <property type="match status" value="1"/>
</dbReference>
<protein>
    <recommendedName>
        <fullName evidence="3">Osmotically inducible protein C</fullName>
    </recommendedName>
</protein>
<evidence type="ECO:0000313" key="1">
    <source>
        <dbReference type="EMBL" id="BBE31454.1"/>
    </source>
</evidence>
<dbReference type="InterPro" id="IPR003718">
    <property type="entry name" value="OsmC/Ohr_fam"/>
</dbReference>
<accession>A0A7G1G8A0</accession>
<sequence>MIQKFVLETTLHPEESVSLHKARGLETKISVNTEGKHTHAHTPVETVIGALGSCLIINTQRFFKAKELNFKDIKMTLNGYRDPSIPKLVKIEYFMKIETNETINLDELKEFISKKSTTYRTLEDSVEIVGEIEKI</sequence>
<dbReference type="InterPro" id="IPR015946">
    <property type="entry name" value="KH_dom-like_a/b"/>
</dbReference>
<reference evidence="1 2" key="1">
    <citation type="submission" date="2018-06" db="EMBL/GenBank/DDBJ databases">
        <title>Genome sequencing of Oceanotoga sp. sy52.</title>
        <authorList>
            <person name="Mori K."/>
        </authorList>
    </citation>
    <scope>NUCLEOTIDE SEQUENCE [LARGE SCALE GENOMIC DNA]</scope>
    <source>
        <strain evidence="2">sy52</strain>
    </source>
</reference>